<dbReference type="AlphaFoldDB" id="X6L9F4"/>
<name>X6L9F4_RETFI</name>
<reference evidence="1 2" key="1">
    <citation type="journal article" date="2013" name="Curr. Biol.">
        <title>The Genome of the Foraminiferan Reticulomyxa filosa.</title>
        <authorList>
            <person name="Glockner G."/>
            <person name="Hulsmann N."/>
            <person name="Schleicher M."/>
            <person name="Noegel A.A."/>
            <person name="Eichinger L."/>
            <person name="Gallinger C."/>
            <person name="Pawlowski J."/>
            <person name="Sierra R."/>
            <person name="Euteneuer U."/>
            <person name="Pillet L."/>
            <person name="Moustafa A."/>
            <person name="Platzer M."/>
            <person name="Groth M."/>
            <person name="Szafranski K."/>
            <person name="Schliwa M."/>
        </authorList>
    </citation>
    <scope>NUCLEOTIDE SEQUENCE [LARGE SCALE GENOMIC DNA]</scope>
</reference>
<keyword evidence="2" id="KW-1185">Reference proteome</keyword>
<feature type="non-terminal residue" evidence="1">
    <location>
        <position position="1"/>
    </location>
</feature>
<sequence>EWLAAYYLVNCLLLTNVTNKILKSTLRCVQIKLNEQQLDDVIALSIAEIALLLNERQLSKIGKITICDECAYTLATSSSQLRGKQLDNAFQRFINRFPSYFHKIKGWFDKTMICITLIVIFAICLEEDKYIERTSQRLGEKQMDIALGKLNDKIEDESIRIKCIQLMKEISKKCNQQRLNDAFGSSMDIFT</sequence>
<protein>
    <submittedName>
        <fullName evidence="1">Uncharacterized protein</fullName>
    </submittedName>
</protein>
<proteinExistence type="predicted"/>
<evidence type="ECO:0000313" key="2">
    <source>
        <dbReference type="Proteomes" id="UP000023152"/>
    </source>
</evidence>
<comment type="caution">
    <text evidence="1">The sequence shown here is derived from an EMBL/GenBank/DDBJ whole genome shotgun (WGS) entry which is preliminary data.</text>
</comment>
<accession>X6L9F4</accession>
<evidence type="ECO:0000313" key="1">
    <source>
        <dbReference type="EMBL" id="ETN97970.1"/>
    </source>
</evidence>
<dbReference type="Proteomes" id="UP000023152">
    <property type="component" value="Unassembled WGS sequence"/>
</dbReference>
<dbReference type="EMBL" id="ASPP01048047">
    <property type="protein sequence ID" value="ETN97970.1"/>
    <property type="molecule type" value="Genomic_DNA"/>
</dbReference>
<gene>
    <name evidence="1" type="ORF">RFI_39552</name>
</gene>
<organism evidence="1 2">
    <name type="scientific">Reticulomyxa filosa</name>
    <dbReference type="NCBI Taxonomy" id="46433"/>
    <lineage>
        <taxon>Eukaryota</taxon>
        <taxon>Sar</taxon>
        <taxon>Rhizaria</taxon>
        <taxon>Retaria</taxon>
        <taxon>Foraminifera</taxon>
        <taxon>Monothalamids</taxon>
        <taxon>Reticulomyxidae</taxon>
        <taxon>Reticulomyxa</taxon>
    </lineage>
</organism>